<dbReference type="Gene3D" id="1.10.260.40">
    <property type="entry name" value="lambda repressor-like DNA-binding domains"/>
    <property type="match status" value="1"/>
</dbReference>
<sequence length="73" mass="7531">MAIGRAVHGAIITAGFTLVEAAERTGIGYRTLSRRVNGTLPFTFPELARIATLCGVKVSDLAAAAERISASAA</sequence>
<keyword evidence="3" id="KW-1185">Reference proteome</keyword>
<evidence type="ECO:0000313" key="3">
    <source>
        <dbReference type="Proteomes" id="UP000030300"/>
    </source>
</evidence>
<dbReference type="Pfam" id="PF13560">
    <property type="entry name" value="HTH_31"/>
    <property type="match status" value="1"/>
</dbReference>
<dbReference type="HOGENOM" id="CLU_2701057_0_0_11"/>
<protein>
    <recommendedName>
        <fullName evidence="1">HTH cro/C1-type domain-containing protein</fullName>
    </recommendedName>
</protein>
<evidence type="ECO:0000313" key="2">
    <source>
        <dbReference type="EMBL" id="AIY15806.2"/>
    </source>
</evidence>
<dbReference type="AlphaFoldDB" id="A0A0A1DF09"/>
<accession>A0A0A1DF09</accession>
<dbReference type="GO" id="GO:0003677">
    <property type="term" value="F:DNA binding"/>
    <property type="evidence" value="ECO:0007669"/>
    <property type="project" value="InterPro"/>
</dbReference>
<name>A0A0A1DF09_NOCSI</name>
<dbReference type="KEGG" id="psim:KR76_01735"/>
<proteinExistence type="predicted"/>
<dbReference type="CDD" id="cd00093">
    <property type="entry name" value="HTH_XRE"/>
    <property type="match status" value="1"/>
</dbReference>
<organism evidence="2 3">
    <name type="scientific">Nocardioides simplex</name>
    <name type="common">Arthrobacter simplex</name>
    <dbReference type="NCBI Taxonomy" id="2045"/>
    <lineage>
        <taxon>Bacteria</taxon>
        <taxon>Bacillati</taxon>
        <taxon>Actinomycetota</taxon>
        <taxon>Actinomycetes</taxon>
        <taxon>Propionibacteriales</taxon>
        <taxon>Nocardioidaceae</taxon>
        <taxon>Pimelobacter</taxon>
    </lineage>
</organism>
<gene>
    <name evidence="2" type="ORF">KR76_01735</name>
</gene>
<dbReference type="STRING" id="2045.KR76_01735"/>
<dbReference type="EMBL" id="CP009896">
    <property type="protein sequence ID" value="AIY15806.2"/>
    <property type="molecule type" value="Genomic_DNA"/>
</dbReference>
<evidence type="ECO:0000259" key="1">
    <source>
        <dbReference type="PROSITE" id="PS50943"/>
    </source>
</evidence>
<dbReference type="InterPro" id="IPR001387">
    <property type="entry name" value="Cro/C1-type_HTH"/>
</dbReference>
<dbReference type="Proteomes" id="UP000030300">
    <property type="component" value="Chromosome"/>
</dbReference>
<dbReference type="PROSITE" id="PS50943">
    <property type="entry name" value="HTH_CROC1"/>
    <property type="match status" value="1"/>
</dbReference>
<reference evidence="2 3" key="1">
    <citation type="journal article" date="2015" name="Genome Announc.">
        <title>Complete Genome Sequence of Steroid-Transforming Nocardioides simplex VKM Ac-2033D.</title>
        <authorList>
            <person name="Shtratnikova V.Y."/>
            <person name="Schelkunov M.I."/>
            <person name="Pekov Y.A."/>
            <person name="Fokina V.V."/>
            <person name="Logacheva M.D."/>
            <person name="Sokolov S.L."/>
            <person name="Bragin E.Y."/>
            <person name="Ashapkin V.V."/>
            <person name="Donova M.V."/>
        </authorList>
    </citation>
    <scope>NUCLEOTIDE SEQUENCE [LARGE SCALE GENOMIC DNA]</scope>
    <source>
        <strain evidence="2 3">VKM Ac-2033D</strain>
    </source>
</reference>
<dbReference type="InterPro" id="IPR010982">
    <property type="entry name" value="Lambda_DNA-bd_dom_sf"/>
</dbReference>
<dbReference type="SUPFAM" id="SSF47413">
    <property type="entry name" value="lambda repressor-like DNA-binding domains"/>
    <property type="match status" value="1"/>
</dbReference>
<dbReference type="SMART" id="SM00530">
    <property type="entry name" value="HTH_XRE"/>
    <property type="match status" value="1"/>
</dbReference>
<feature type="domain" description="HTH cro/C1-type" evidence="1">
    <location>
        <begin position="14"/>
        <end position="61"/>
    </location>
</feature>